<proteinExistence type="inferred from homology"/>
<protein>
    <submittedName>
        <fullName evidence="8">Por secretion system C-terminal sorting domain-containing protein</fullName>
    </submittedName>
</protein>
<dbReference type="Pfam" id="PF18962">
    <property type="entry name" value="Por_Secre_tail"/>
    <property type="match status" value="1"/>
</dbReference>
<dbReference type="InterPro" id="IPR026444">
    <property type="entry name" value="Secre_tail"/>
</dbReference>
<sequence>MNKLYPILLCLFIILAFKQDDPNSLVKVGRFVLPKGVTSKDYLPNTLIVKFKKSSSKQVNSIASVAKIQLNAKGVSIVSLKKLFPSNLKSVGTQSLAQSPLPDLSDLYVAQYEGGQSITDVINALLKDEQILYAEPSYIYKTSYVPNDPNYTNQSYLTKVQAPQAWDVLRDASSVILAIVDSGSDLQHEDLAANIYLNTADPVNGIDDDNDGYIDNYSGWDFVGNSASTMIPDNNPDVTSDTTDHGVHVSGIASAVSDNGRGVASIAFNAKLMIIKTGADNNGRSIYKGYEGIKYAADHGAKIINCSWGGPGGGQFGQEMVDYAVAKGSLIIAAAGNESDEEPSYPAAYKGVLSVASVTNADVKSGFSTYGYSVDISAPGTSIFNTRNDNKYGSLSGTSMATPMVASAAALVKVKYPNYNGLQIGEVLRTTADPIDALNPMHANKMGKGRLNVYKALTQPTSSVRYQQIAIADQSNGSRTAGSELTLSLDLKSFLTPVAGLTVDISSTSPYVQILNSSILVGSMGTLETKTNIGPVAVKILANTPQNQEVTFKINYSGNGGSYLDTEFYTITVALDYLNVTVNKTSTTFTSNGRVGFSKADATGGLGFIYRDEPMLFEAALMIGNSPTQVSNNARSEGNSSEDFVKLISAAKVSGSQAAFEWVATFTDEGASNPIGLKVKSKMFAYATAPDDKYVIVNYDITNTSSTTLQGVYTGMFTDWDLDESSANATRYDAATKTAYAFARENVDYPYAGVRLLTNSAPAAYYPMSYQLVGDPLADNKFTTAEKYQALSSGIKSTSLGTTGNGYDIMYTIGSGPYSIPANGTITVAYAFISGDNLSDLLNSGNAAQTKYETIQNKPTDPQPGDATAFLLKQNYPNPAKDFTTIPFSIAERSATKLTLTNVLGRVVQTLINETLNAGSYHVPVNLNKLPAGVYFYQLSAGGYQKALKMMVVK</sequence>
<dbReference type="InterPro" id="IPR000209">
    <property type="entry name" value="Peptidase_S8/S53_dom"/>
</dbReference>
<keyword evidence="3 5" id="KW-0378">Hydrolase</keyword>
<dbReference type="RefSeq" id="WP_090994229.1">
    <property type="nucleotide sequence ID" value="NZ_FOPP01000006.1"/>
</dbReference>
<comment type="similarity">
    <text evidence="1 5">Belongs to the peptidase S8 family.</text>
</comment>
<dbReference type="PRINTS" id="PR00723">
    <property type="entry name" value="SUBTILISIN"/>
</dbReference>
<feature type="active site" description="Charge relay system" evidence="5">
    <location>
        <position position="245"/>
    </location>
</feature>
<reference evidence="8 9" key="1">
    <citation type="submission" date="2016-10" db="EMBL/GenBank/DDBJ databases">
        <authorList>
            <person name="de Groot N.N."/>
        </authorList>
    </citation>
    <scope>NUCLEOTIDE SEQUENCE [LARGE SCALE GENOMIC DNA]</scope>
    <source>
        <strain evidence="8 9">DSM 18684</strain>
    </source>
</reference>
<evidence type="ECO:0000256" key="2">
    <source>
        <dbReference type="ARBA" id="ARBA00022670"/>
    </source>
</evidence>
<dbReference type="InterPro" id="IPR015500">
    <property type="entry name" value="Peptidase_S8_subtilisin-rel"/>
</dbReference>
<dbReference type="Pfam" id="PF00082">
    <property type="entry name" value="Peptidase_S8"/>
    <property type="match status" value="1"/>
</dbReference>
<dbReference type="PROSITE" id="PS51892">
    <property type="entry name" value="SUBTILASE"/>
    <property type="match status" value="1"/>
</dbReference>
<dbReference type="CDD" id="cd07473">
    <property type="entry name" value="Peptidases_S8_Subtilisin_like"/>
    <property type="match status" value="1"/>
</dbReference>
<name>A0A1I2Y0E5_9SPHI</name>
<evidence type="ECO:0000256" key="3">
    <source>
        <dbReference type="ARBA" id="ARBA00022801"/>
    </source>
</evidence>
<feature type="domain" description="Peptidase S8/S53" evidence="6">
    <location>
        <begin position="174"/>
        <end position="442"/>
    </location>
</feature>
<dbReference type="NCBIfam" id="TIGR04183">
    <property type="entry name" value="Por_Secre_tail"/>
    <property type="match status" value="1"/>
</dbReference>
<keyword evidence="2 5" id="KW-0645">Protease</keyword>
<dbReference type="InterPro" id="IPR051048">
    <property type="entry name" value="Peptidase_S8/S53_subtilisin"/>
</dbReference>
<evidence type="ECO:0000256" key="4">
    <source>
        <dbReference type="ARBA" id="ARBA00022825"/>
    </source>
</evidence>
<accession>A0A1I2Y0E5</accession>
<dbReference type="GO" id="GO:0006508">
    <property type="term" value="P:proteolysis"/>
    <property type="evidence" value="ECO:0007669"/>
    <property type="project" value="UniProtKB-KW"/>
</dbReference>
<keyword evidence="4 5" id="KW-0720">Serine protease</keyword>
<dbReference type="OrthoDB" id="9813435at2"/>
<keyword evidence="9" id="KW-1185">Reference proteome</keyword>
<feature type="domain" description="Secretion system C-terminal sorting" evidence="7">
    <location>
        <begin position="876"/>
        <end position="951"/>
    </location>
</feature>
<dbReference type="Gene3D" id="3.40.50.200">
    <property type="entry name" value="Peptidase S8/S53 domain"/>
    <property type="match status" value="1"/>
</dbReference>
<feature type="active site" description="Charge relay system" evidence="5">
    <location>
        <position position="181"/>
    </location>
</feature>
<dbReference type="InterPro" id="IPR036852">
    <property type="entry name" value="Peptidase_S8/S53_dom_sf"/>
</dbReference>
<evidence type="ECO:0000259" key="6">
    <source>
        <dbReference type="Pfam" id="PF00082"/>
    </source>
</evidence>
<evidence type="ECO:0000256" key="5">
    <source>
        <dbReference type="PROSITE-ProRule" id="PRU01240"/>
    </source>
</evidence>
<dbReference type="SUPFAM" id="SSF52743">
    <property type="entry name" value="Subtilisin-like"/>
    <property type="match status" value="1"/>
</dbReference>
<dbReference type="GO" id="GO:0004252">
    <property type="term" value="F:serine-type endopeptidase activity"/>
    <property type="evidence" value="ECO:0007669"/>
    <property type="project" value="UniProtKB-UniRule"/>
</dbReference>
<organism evidence="8 9">
    <name type="scientific">Pedobacter insulae</name>
    <dbReference type="NCBI Taxonomy" id="414048"/>
    <lineage>
        <taxon>Bacteria</taxon>
        <taxon>Pseudomonadati</taxon>
        <taxon>Bacteroidota</taxon>
        <taxon>Sphingobacteriia</taxon>
        <taxon>Sphingobacteriales</taxon>
        <taxon>Sphingobacteriaceae</taxon>
        <taxon>Pedobacter</taxon>
    </lineage>
</organism>
<evidence type="ECO:0000313" key="8">
    <source>
        <dbReference type="EMBL" id="SFH19095.1"/>
    </source>
</evidence>
<evidence type="ECO:0000256" key="1">
    <source>
        <dbReference type="ARBA" id="ARBA00011073"/>
    </source>
</evidence>
<dbReference type="STRING" id="414048.SAMN04489864_106149"/>
<dbReference type="PANTHER" id="PTHR43399">
    <property type="entry name" value="SUBTILISIN-RELATED"/>
    <property type="match status" value="1"/>
</dbReference>
<dbReference type="AlphaFoldDB" id="A0A1I2Y0E5"/>
<feature type="active site" description="Charge relay system" evidence="5">
    <location>
        <position position="399"/>
    </location>
</feature>
<dbReference type="Proteomes" id="UP000199666">
    <property type="component" value="Unassembled WGS sequence"/>
</dbReference>
<dbReference type="InterPro" id="IPR034204">
    <property type="entry name" value="PfSUB1-like_cat_dom"/>
</dbReference>
<evidence type="ECO:0000259" key="7">
    <source>
        <dbReference type="Pfam" id="PF18962"/>
    </source>
</evidence>
<dbReference type="PANTHER" id="PTHR43399:SF4">
    <property type="entry name" value="CELL WALL-ASSOCIATED PROTEASE"/>
    <property type="match status" value="1"/>
</dbReference>
<dbReference type="EMBL" id="FOPP01000006">
    <property type="protein sequence ID" value="SFH19095.1"/>
    <property type="molecule type" value="Genomic_DNA"/>
</dbReference>
<gene>
    <name evidence="8" type="ORF">SAMN04489864_106149</name>
</gene>
<evidence type="ECO:0000313" key="9">
    <source>
        <dbReference type="Proteomes" id="UP000199666"/>
    </source>
</evidence>